<evidence type="ECO:0000313" key="2">
    <source>
        <dbReference type="Proteomes" id="UP000515154"/>
    </source>
</evidence>
<evidence type="ECO:0000259" key="1">
    <source>
        <dbReference type="PROSITE" id="PS50948"/>
    </source>
</evidence>
<dbReference type="PROSITE" id="PS50948">
    <property type="entry name" value="PAN"/>
    <property type="match status" value="3"/>
</dbReference>
<name>A0A7E6EI22_9MOLL</name>
<protein>
    <submittedName>
        <fullName evidence="3">Uncharacterized protein LOC118761468</fullName>
    </submittedName>
</protein>
<dbReference type="SUPFAM" id="SSF57414">
    <property type="entry name" value="Hairpin loop containing domain-like"/>
    <property type="match status" value="2"/>
</dbReference>
<gene>
    <name evidence="3" type="primary">LOC118761468</name>
</gene>
<dbReference type="Pfam" id="PF14295">
    <property type="entry name" value="PAN_4"/>
    <property type="match status" value="1"/>
</dbReference>
<dbReference type="Pfam" id="PF00024">
    <property type="entry name" value="PAN_1"/>
    <property type="match status" value="2"/>
</dbReference>
<dbReference type="Gene3D" id="3.50.4.10">
    <property type="entry name" value="Hepatocyte Growth Factor"/>
    <property type="match status" value="2"/>
</dbReference>
<evidence type="ECO:0000313" key="3">
    <source>
        <dbReference type="RefSeq" id="XP_036355256.1"/>
    </source>
</evidence>
<feature type="domain" description="Apple" evidence="1">
    <location>
        <begin position="6"/>
        <end position="101"/>
    </location>
</feature>
<organism evidence="2 3">
    <name type="scientific">Octopus sinensis</name>
    <name type="common">East Asian common octopus</name>
    <dbReference type="NCBI Taxonomy" id="2607531"/>
    <lineage>
        <taxon>Eukaryota</taxon>
        <taxon>Metazoa</taxon>
        <taxon>Spiralia</taxon>
        <taxon>Lophotrochozoa</taxon>
        <taxon>Mollusca</taxon>
        <taxon>Cephalopoda</taxon>
        <taxon>Coleoidea</taxon>
        <taxon>Octopodiformes</taxon>
        <taxon>Octopoda</taxon>
        <taxon>Incirrata</taxon>
        <taxon>Octopodidae</taxon>
        <taxon>Octopus</taxon>
    </lineage>
</organism>
<accession>A0A7E6EI22</accession>
<reference evidence="3" key="1">
    <citation type="submission" date="2025-08" db="UniProtKB">
        <authorList>
            <consortium name="RefSeq"/>
        </authorList>
    </citation>
    <scope>IDENTIFICATION</scope>
</reference>
<dbReference type="RefSeq" id="XP_036355256.1">
    <property type="nucleotide sequence ID" value="XM_036499363.1"/>
</dbReference>
<dbReference type="AlphaFoldDB" id="A0A7E6EI22"/>
<proteinExistence type="predicted"/>
<dbReference type="InterPro" id="IPR003609">
    <property type="entry name" value="Pan_app"/>
</dbReference>
<dbReference type="Proteomes" id="UP000515154">
    <property type="component" value="Unplaced"/>
</dbReference>
<keyword evidence="2" id="KW-1185">Reference proteome</keyword>
<feature type="domain" description="Apple" evidence="1">
    <location>
        <begin position="111"/>
        <end position="192"/>
    </location>
</feature>
<dbReference type="KEGG" id="osn:118761468"/>
<feature type="domain" description="Apple" evidence="1">
    <location>
        <begin position="205"/>
        <end position="277"/>
    </location>
</feature>
<sequence length="277" mass="31408">MLLRKCLQVIFLFYISLTFGNGLEYLTYFIKVQHCDLKDAKTLMTLDVDAFDCSKRCFETSACKSFVSRTISPRCILYENDSTEKILTGENNAYFYQLRRTVPTKYRDGKCPMDVVDNAFLPGNNDISATSGHSYTACFYRCEANPNCQSFDYGISSGQCILSSKNHDDSSVWCGTGALYTEISRELWNNFSQSYTLKDISSVGCAFGSYYFVNKKEINGQTAYSTFSFKPNPYHNLVIEAQMYARSVLDCSRLCMVSSTCTAFSYTNTKCLLKKLI</sequence>